<gene>
    <name evidence="2" type="ORF">DES31_0450</name>
</gene>
<name>A0A420XJ18_9PAST</name>
<proteinExistence type="predicted"/>
<comment type="caution">
    <text evidence="2">The sequence shown here is derived from an EMBL/GenBank/DDBJ whole genome shotgun (WGS) entry which is preliminary data.</text>
</comment>
<evidence type="ECO:0000256" key="1">
    <source>
        <dbReference type="SAM" id="Coils"/>
    </source>
</evidence>
<feature type="coiled-coil region" evidence="1">
    <location>
        <begin position="222"/>
        <end position="249"/>
    </location>
</feature>
<dbReference type="RefSeq" id="WP_121121558.1">
    <property type="nucleotide sequence ID" value="NZ_CP016604.1"/>
</dbReference>
<evidence type="ECO:0000313" key="3">
    <source>
        <dbReference type="Proteomes" id="UP000280099"/>
    </source>
</evidence>
<sequence>MTNSRVLPKPAYSLDDAVKYISQNHNIDISKKDLIEYIQNEELQASIYVCGNVDSLYSINKKSIGNKISTSIIRLIVSETNICNRQFRNYSTDAPIPLEIHNDYFFLSVYIDADSEDYRNLLTYQKFWHNQKSKPLKLAEFSGYMHIYPYEFSSYNVDELLEKNYISDINSIFFNDSFSIQIEIKDHIKIQLNDIVILHNNLIKFLEMFSIIDSSYSHPEEIKKLTDKIKELEKEILSKDKTIEELSSQKSKKPSPASDNKKNAFIKSLLYIHYGEKIAENPRPHVHDPNSSPISANGAIQRSFDENGLSKHLPTGKTLLNWVKGIELDIKE</sequence>
<reference evidence="2 3" key="1">
    <citation type="submission" date="2018-10" db="EMBL/GenBank/DDBJ databases">
        <title>Genomic Encyclopedia of Type Strains, Phase IV (KMG-IV): sequencing the most valuable type-strain genomes for metagenomic binning, comparative biology and taxonomic classification.</title>
        <authorList>
            <person name="Goeker M."/>
        </authorList>
    </citation>
    <scope>NUCLEOTIDE SEQUENCE [LARGE SCALE GENOMIC DNA]</scope>
    <source>
        <strain evidence="2 3">DSM 23800</strain>
    </source>
</reference>
<evidence type="ECO:0000313" key="2">
    <source>
        <dbReference type="EMBL" id="RKR77128.1"/>
    </source>
</evidence>
<dbReference type="Proteomes" id="UP000280099">
    <property type="component" value="Unassembled WGS sequence"/>
</dbReference>
<protein>
    <recommendedName>
        <fullName evidence="4">SlyX protein</fullName>
    </recommendedName>
</protein>
<dbReference type="OrthoDB" id="5678943at2"/>
<dbReference type="EMBL" id="RBJC01000004">
    <property type="protein sequence ID" value="RKR77128.1"/>
    <property type="molecule type" value="Genomic_DNA"/>
</dbReference>
<dbReference type="AlphaFoldDB" id="A0A420XJ18"/>
<keyword evidence="1" id="KW-0175">Coiled coil</keyword>
<evidence type="ECO:0008006" key="4">
    <source>
        <dbReference type="Google" id="ProtNLM"/>
    </source>
</evidence>
<keyword evidence="3" id="KW-1185">Reference proteome</keyword>
<accession>A0A420XJ18</accession>
<organism evidence="2 3">
    <name type="scientific">Otariodibacter oris</name>
    <dbReference type="NCBI Taxonomy" id="1032623"/>
    <lineage>
        <taxon>Bacteria</taxon>
        <taxon>Pseudomonadati</taxon>
        <taxon>Pseudomonadota</taxon>
        <taxon>Gammaproteobacteria</taxon>
        <taxon>Pasteurellales</taxon>
        <taxon>Pasteurellaceae</taxon>
        <taxon>Otariodibacter</taxon>
    </lineage>
</organism>